<evidence type="ECO:0000313" key="1">
    <source>
        <dbReference type="EMBL" id="PZP89790.1"/>
    </source>
</evidence>
<dbReference type="EMBL" id="QFOZ01000001">
    <property type="protein sequence ID" value="PZP89790.1"/>
    <property type="molecule type" value="Genomic_DNA"/>
</dbReference>
<dbReference type="Proteomes" id="UP000248606">
    <property type="component" value="Unassembled WGS sequence"/>
</dbReference>
<gene>
    <name evidence="1" type="ORF">DI579_01095</name>
</gene>
<accession>A0A2W5IDE8</accession>
<organism evidence="1 2">
    <name type="scientific">Lawsonella clevelandensis</name>
    <dbReference type="NCBI Taxonomy" id="1528099"/>
    <lineage>
        <taxon>Bacteria</taxon>
        <taxon>Bacillati</taxon>
        <taxon>Actinomycetota</taxon>
        <taxon>Actinomycetes</taxon>
        <taxon>Mycobacteriales</taxon>
        <taxon>Lawsonellaceae</taxon>
        <taxon>Lawsonella</taxon>
    </lineage>
</organism>
<dbReference type="RefSeq" id="WP_303678565.1">
    <property type="nucleotide sequence ID" value="NZ_JBHWSZ010000014.1"/>
</dbReference>
<comment type="caution">
    <text evidence="1">The sequence shown here is derived from an EMBL/GenBank/DDBJ whole genome shotgun (WGS) entry which is preliminary data.</text>
</comment>
<proteinExistence type="predicted"/>
<protein>
    <submittedName>
        <fullName evidence="1">Uncharacterized protein</fullName>
    </submittedName>
</protein>
<name>A0A2W5IDE8_9ACTN</name>
<reference evidence="1 2" key="1">
    <citation type="submission" date="2017-08" db="EMBL/GenBank/DDBJ databases">
        <title>Infants hospitalized years apart are colonized by the same room-sourced microbial strains.</title>
        <authorList>
            <person name="Brooks B."/>
            <person name="Olm M.R."/>
            <person name="Firek B.A."/>
            <person name="Baker R."/>
            <person name="Thomas B.C."/>
            <person name="Morowitz M.J."/>
            <person name="Banfield J.F."/>
        </authorList>
    </citation>
    <scope>NUCLEOTIDE SEQUENCE [LARGE SCALE GENOMIC DNA]</scope>
    <source>
        <strain evidence="1">S2_006_000_R1_57</strain>
    </source>
</reference>
<dbReference type="AlphaFoldDB" id="A0A2W5IDE8"/>
<evidence type="ECO:0000313" key="2">
    <source>
        <dbReference type="Proteomes" id="UP000248606"/>
    </source>
</evidence>
<sequence>MSAITADDMRATINEWADKRGFRPEIPYAESTSLKYQRRFSCVPGLYVFIFTNGDIFVGTADDLGETLTRQPEQWVSEISGVRLMARSKKGLDLAQEAMALQREVQSQGFTIHPRP</sequence>